<evidence type="ECO:0000256" key="1">
    <source>
        <dbReference type="SAM" id="MobiDB-lite"/>
    </source>
</evidence>
<reference evidence="2 3" key="2">
    <citation type="submission" date="2019-01" db="EMBL/GenBank/DDBJ databases">
        <title>A chromosome length genome reference of the Java medaka (oryzias javanicus).</title>
        <authorList>
            <person name="Herpin A."/>
            <person name="Takehana Y."/>
            <person name="Naruse K."/>
            <person name="Ansai S."/>
            <person name="Kawaguchi M."/>
        </authorList>
    </citation>
    <scope>NUCLEOTIDE SEQUENCE [LARGE SCALE GENOMIC DNA]</scope>
    <source>
        <strain evidence="2">RS831</strain>
        <tissue evidence="2">Whole body</tissue>
    </source>
</reference>
<sequence>MRKMDQSFLQTHVSRVFALMLMRLFVIPLCAHLKTLGRVRLFSAAAAASGTETTGQRAADETSETLLSRSL</sequence>
<proteinExistence type="predicted"/>
<feature type="region of interest" description="Disordered" evidence="1">
    <location>
        <begin position="48"/>
        <end position="71"/>
    </location>
</feature>
<keyword evidence="3" id="KW-1185">Reference proteome</keyword>
<organism evidence="2 3">
    <name type="scientific">Oryzias javanicus</name>
    <name type="common">Javanese ricefish</name>
    <name type="synonym">Aplocheilus javanicus</name>
    <dbReference type="NCBI Taxonomy" id="123683"/>
    <lineage>
        <taxon>Eukaryota</taxon>
        <taxon>Metazoa</taxon>
        <taxon>Chordata</taxon>
        <taxon>Craniata</taxon>
        <taxon>Vertebrata</taxon>
        <taxon>Euteleostomi</taxon>
        <taxon>Actinopterygii</taxon>
        <taxon>Neopterygii</taxon>
        <taxon>Teleostei</taxon>
        <taxon>Neoteleostei</taxon>
        <taxon>Acanthomorphata</taxon>
        <taxon>Ovalentaria</taxon>
        <taxon>Atherinomorphae</taxon>
        <taxon>Beloniformes</taxon>
        <taxon>Adrianichthyidae</taxon>
        <taxon>Oryziinae</taxon>
        <taxon>Oryzias</taxon>
    </lineage>
</organism>
<evidence type="ECO:0000313" key="2">
    <source>
        <dbReference type="EMBL" id="RVE67166.1"/>
    </source>
</evidence>
<reference evidence="2 3" key="1">
    <citation type="submission" date="2018-11" db="EMBL/GenBank/DDBJ databases">
        <authorList>
            <person name="Lopez-Roques C."/>
            <person name="Donnadieu C."/>
            <person name="Bouchez O."/>
            <person name="Klopp C."/>
            <person name="Cabau C."/>
            <person name="Zahm M."/>
        </authorList>
    </citation>
    <scope>NUCLEOTIDE SEQUENCE [LARGE SCALE GENOMIC DNA]</scope>
    <source>
        <strain evidence="2">RS831</strain>
        <tissue evidence="2">Whole body</tissue>
    </source>
</reference>
<evidence type="ECO:0000313" key="3">
    <source>
        <dbReference type="Proteomes" id="UP000283210"/>
    </source>
</evidence>
<name>A0A437CX68_ORYJA</name>
<gene>
    <name evidence="2" type="ORF">OJAV_G00114980</name>
</gene>
<protein>
    <submittedName>
        <fullName evidence="2">Uncharacterized protein</fullName>
    </submittedName>
</protein>
<dbReference type="AlphaFoldDB" id="A0A437CX68"/>
<dbReference type="Proteomes" id="UP000283210">
    <property type="component" value="Chromosome 11"/>
</dbReference>
<dbReference type="EMBL" id="CM012447">
    <property type="protein sequence ID" value="RVE67166.1"/>
    <property type="molecule type" value="Genomic_DNA"/>
</dbReference>
<accession>A0A437CX68</accession>